<comment type="caution">
    <text evidence="8">The sequence shown here is derived from an EMBL/GenBank/DDBJ whole genome shotgun (WGS) entry which is preliminary data.</text>
</comment>
<name>A0A9W4XIA3_9ASCO</name>
<sequence>MSSIIQKSYQLFYKYFLSEKSSQSTVSDLNFNTNINININKLKHHKFSKGEIIHYGFLTSVLTFVFFLNPASFLIKLPIALLFITCFLIPLTSQFFIHALPIFTWLAFYFTSSKIPHSWKPAISVKVLPAMETILYGDNLSNVLATITNQLLDISAWLPYGIFHFGAPFVVAIVIFLFAPPTSLRSYGFAFGYMNLFGVFIQILFPAAPPWYKNLYGLKPANYSMKGSPGGLGRIDELLGINTYTQGFSNSPVIFGAFPSLHSGCCIMEVLFFCWLFPNFKILWCFYASWLWWSTMYLTHHYFVDLIGGAMLSLIVFEFVRYNYLPKIRSDKFCRWSYTKIEFININQINPLSNHYVSINDDENQFYTRLNYINPQQINQQSIPLQSLNQQQSQQQESFEMSNMPRARQISKPFDPLVINKRKEDEEEENISATSNTPSVFEEDGQQVYVNSSATSVDDLDLAMNNNPSSKQARA</sequence>
<dbReference type="InterPro" id="IPR000326">
    <property type="entry name" value="PAP2/HPO"/>
</dbReference>
<gene>
    <name evidence="8" type="ORF">CANVERA_P4446</name>
</gene>
<evidence type="ECO:0000313" key="9">
    <source>
        <dbReference type="Proteomes" id="UP001152885"/>
    </source>
</evidence>
<dbReference type="OrthoDB" id="5784at2759"/>
<dbReference type="GO" id="GO:0070916">
    <property type="term" value="C:inositol phosphoceramide synthase complex"/>
    <property type="evidence" value="ECO:0007669"/>
    <property type="project" value="TreeGrafter"/>
</dbReference>
<dbReference type="CDD" id="cd03386">
    <property type="entry name" value="PAP2_Aur1_like"/>
    <property type="match status" value="1"/>
</dbReference>
<keyword evidence="4 6" id="KW-0472">Membrane</keyword>
<organism evidence="8 9">
    <name type="scientific">Candida verbasci</name>
    <dbReference type="NCBI Taxonomy" id="1227364"/>
    <lineage>
        <taxon>Eukaryota</taxon>
        <taxon>Fungi</taxon>
        <taxon>Dikarya</taxon>
        <taxon>Ascomycota</taxon>
        <taxon>Saccharomycotina</taxon>
        <taxon>Pichiomycetes</taxon>
        <taxon>Debaryomycetaceae</taxon>
        <taxon>Candida/Lodderomyces clade</taxon>
        <taxon>Candida</taxon>
    </lineage>
</organism>
<dbReference type="Proteomes" id="UP001152885">
    <property type="component" value="Unassembled WGS sequence"/>
</dbReference>
<dbReference type="PANTHER" id="PTHR31310:SF11">
    <property type="entry name" value="INOSITOL PHOSPHORYLCERAMIDE SYNTHASE CATALYTIC SUBUNIT AUR1"/>
    <property type="match status" value="1"/>
</dbReference>
<dbReference type="InterPro" id="IPR026841">
    <property type="entry name" value="Aur1/Ipt1"/>
</dbReference>
<dbReference type="PANTHER" id="PTHR31310">
    <property type="match status" value="1"/>
</dbReference>
<feature type="transmembrane region" description="Helical" evidence="6">
    <location>
        <begin position="81"/>
        <end position="110"/>
    </location>
</feature>
<feature type="transmembrane region" description="Helical" evidence="6">
    <location>
        <begin position="52"/>
        <end position="75"/>
    </location>
</feature>
<feature type="transmembrane region" description="Helical" evidence="6">
    <location>
        <begin position="157"/>
        <end position="179"/>
    </location>
</feature>
<evidence type="ECO:0000256" key="6">
    <source>
        <dbReference type="SAM" id="Phobius"/>
    </source>
</evidence>
<dbReference type="SMART" id="SM00014">
    <property type="entry name" value="acidPPc"/>
    <property type="match status" value="1"/>
</dbReference>
<evidence type="ECO:0000256" key="5">
    <source>
        <dbReference type="SAM" id="MobiDB-lite"/>
    </source>
</evidence>
<dbReference type="SUPFAM" id="SSF48317">
    <property type="entry name" value="Acid phosphatase/Vanadium-dependent haloperoxidase"/>
    <property type="match status" value="1"/>
</dbReference>
<reference evidence="8" key="1">
    <citation type="submission" date="2022-12" db="EMBL/GenBank/DDBJ databases">
        <authorList>
            <person name="Brejova B."/>
        </authorList>
    </citation>
    <scope>NUCLEOTIDE SEQUENCE</scope>
</reference>
<comment type="subcellular location">
    <subcellularLocation>
        <location evidence="1">Membrane</location>
        <topology evidence="1">Multi-pass membrane protein</topology>
    </subcellularLocation>
</comment>
<evidence type="ECO:0000313" key="8">
    <source>
        <dbReference type="EMBL" id="CAI5759934.1"/>
    </source>
</evidence>
<evidence type="ECO:0000256" key="3">
    <source>
        <dbReference type="ARBA" id="ARBA00022989"/>
    </source>
</evidence>
<dbReference type="GO" id="GO:0030148">
    <property type="term" value="P:sphingolipid biosynthetic process"/>
    <property type="evidence" value="ECO:0007669"/>
    <property type="project" value="TreeGrafter"/>
</dbReference>
<dbReference type="GO" id="GO:0016020">
    <property type="term" value="C:membrane"/>
    <property type="evidence" value="ECO:0007669"/>
    <property type="project" value="UniProtKB-SubCell"/>
</dbReference>
<feature type="transmembrane region" description="Helical" evidence="6">
    <location>
        <begin position="299"/>
        <end position="320"/>
    </location>
</feature>
<feature type="compositionally biased region" description="Polar residues" evidence="5">
    <location>
        <begin position="464"/>
        <end position="475"/>
    </location>
</feature>
<feature type="transmembrane region" description="Helical" evidence="6">
    <location>
        <begin position="191"/>
        <end position="212"/>
    </location>
</feature>
<evidence type="ECO:0000256" key="2">
    <source>
        <dbReference type="ARBA" id="ARBA00022692"/>
    </source>
</evidence>
<evidence type="ECO:0000259" key="7">
    <source>
        <dbReference type="SMART" id="SM00014"/>
    </source>
</evidence>
<dbReference type="AlphaFoldDB" id="A0A9W4XIA3"/>
<dbReference type="Pfam" id="PF14378">
    <property type="entry name" value="PAP2_3"/>
    <property type="match status" value="1"/>
</dbReference>
<keyword evidence="2 6" id="KW-0812">Transmembrane</keyword>
<protein>
    <recommendedName>
        <fullName evidence="7">Phosphatidic acid phosphatase type 2/haloperoxidase domain-containing protein</fullName>
    </recommendedName>
</protein>
<evidence type="ECO:0000256" key="1">
    <source>
        <dbReference type="ARBA" id="ARBA00004141"/>
    </source>
</evidence>
<feature type="domain" description="Phosphatidic acid phosphatase type 2/haloperoxidase" evidence="7">
    <location>
        <begin position="184"/>
        <end position="321"/>
    </location>
</feature>
<dbReference type="Gene3D" id="1.20.144.10">
    <property type="entry name" value="Phosphatidic acid phosphatase type 2/haloperoxidase"/>
    <property type="match status" value="1"/>
</dbReference>
<proteinExistence type="predicted"/>
<dbReference type="EMBL" id="CANTUO010000005">
    <property type="protein sequence ID" value="CAI5759934.1"/>
    <property type="molecule type" value="Genomic_DNA"/>
</dbReference>
<dbReference type="InterPro" id="IPR052185">
    <property type="entry name" value="IPC_Synthase-Related"/>
</dbReference>
<evidence type="ECO:0000256" key="4">
    <source>
        <dbReference type="ARBA" id="ARBA00023136"/>
    </source>
</evidence>
<dbReference type="InterPro" id="IPR036938">
    <property type="entry name" value="PAP2/HPO_sf"/>
</dbReference>
<dbReference type="GO" id="GO:0006676">
    <property type="term" value="P:mannosyl diphosphorylinositol ceramide metabolic process"/>
    <property type="evidence" value="ECO:0007669"/>
    <property type="project" value="TreeGrafter"/>
</dbReference>
<feature type="transmembrane region" description="Helical" evidence="6">
    <location>
        <begin position="270"/>
        <end position="293"/>
    </location>
</feature>
<accession>A0A9W4XIA3</accession>
<keyword evidence="9" id="KW-1185">Reference proteome</keyword>
<feature type="region of interest" description="Disordered" evidence="5">
    <location>
        <begin position="421"/>
        <end position="475"/>
    </location>
</feature>
<keyword evidence="3 6" id="KW-1133">Transmembrane helix</keyword>